<proteinExistence type="inferred from homology"/>
<evidence type="ECO:0000256" key="4">
    <source>
        <dbReference type="ARBA" id="ARBA00022898"/>
    </source>
</evidence>
<dbReference type="PANTHER" id="PTHR45677:SF8">
    <property type="entry name" value="CYSTEINE SULFINIC ACID DECARBOXYLASE"/>
    <property type="match status" value="1"/>
</dbReference>
<dbReference type="GO" id="GO:0030170">
    <property type="term" value="F:pyridoxal phosphate binding"/>
    <property type="evidence" value="ECO:0007669"/>
    <property type="project" value="InterPro"/>
</dbReference>
<dbReference type="Gene3D" id="3.90.1150.170">
    <property type="match status" value="2"/>
</dbReference>
<gene>
    <name evidence="8" type="ordered locus">Cyagr_0479</name>
</gene>
<evidence type="ECO:0000313" key="8">
    <source>
        <dbReference type="EMBL" id="AFY27671.1"/>
    </source>
</evidence>
<evidence type="ECO:0000256" key="6">
    <source>
        <dbReference type="PIRSR" id="PIRSR602129-50"/>
    </source>
</evidence>
<keyword evidence="5 7" id="KW-0456">Lyase</keyword>
<reference evidence="9" key="1">
    <citation type="journal article" date="2013" name="Proc. Natl. Acad. Sci. U.S.A.">
        <title>Improving the coverage of the cyanobacterial phylum using diversity-driven genome sequencing.</title>
        <authorList>
            <person name="Shih P.M."/>
            <person name="Wu D."/>
            <person name="Latifi A."/>
            <person name="Axen S.D."/>
            <person name="Fewer D.P."/>
            <person name="Talla E."/>
            <person name="Calteau A."/>
            <person name="Cai F."/>
            <person name="Tandeau de Marsac N."/>
            <person name="Rippka R."/>
            <person name="Herdman M."/>
            <person name="Sivonen K."/>
            <person name="Coursin T."/>
            <person name="Laurent T."/>
            <person name="Goodwin L."/>
            <person name="Nolan M."/>
            <person name="Davenport K.W."/>
            <person name="Han C.S."/>
            <person name="Rubin E.M."/>
            <person name="Eisen J.A."/>
            <person name="Woyke T."/>
            <person name="Gugger M."/>
            <person name="Kerfeld C.A."/>
        </authorList>
    </citation>
    <scope>NUCLEOTIDE SEQUENCE [LARGE SCALE GENOMIC DNA]</scope>
    <source>
        <strain evidence="9">ATCC 27147 / PCC 6307</strain>
    </source>
</reference>
<dbReference type="EMBL" id="CP003495">
    <property type="protein sequence ID" value="AFY27671.1"/>
    <property type="molecule type" value="Genomic_DNA"/>
</dbReference>
<dbReference type="InterPro" id="IPR002129">
    <property type="entry name" value="PyrdxlP-dep_de-COase"/>
</dbReference>
<dbReference type="InterPro" id="IPR015421">
    <property type="entry name" value="PyrdxlP-dep_Trfase_major"/>
</dbReference>
<evidence type="ECO:0000256" key="2">
    <source>
        <dbReference type="ARBA" id="ARBA00009533"/>
    </source>
</evidence>
<evidence type="ECO:0000256" key="3">
    <source>
        <dbReference type="ARBA" id="ARBA00022793"/>
    </source>
</evidence>
<evidence type="ECO:0000256" key="5">
    <source>
        <dbReference type="ARBA" id="ARBA00023239"/>
    </source>
</evidence>
<dbReference type="GO" id="GO:0005737">
    <property type="term" value="C:cytoplasm"/>
    <property type="evidence" value="ECO:0007669"/>
    <property type="project" value="TreeGrafter"/>
</dbReference>
<dbReference type="PANTHER" id="PTHR45677">
    <property type="entry name" value="GLUTAMATE DECARBOXYLASE-RELATED"/>
    <property type="match status" value="1"/>
</dbReference>
<feature type="modified residue" description="N6-(pyridoxal phosphate)lysine" evidence="6">
    <location>
        <position position="304"/>
    </location>
</feature>
<dbReference type="GO" id="GO:0019752">
    <property type="term" value="P:carboxylic acid metabolic process"/>
    <property type="evidence" value="ECO:0007669"/>
    <property type="project" value="InterPro"/>
</dbReference>
<dbReference type="GO" id="GO:0004058">
    <property type="term" value="F:aromatic-L-amino-acid decarboxylase activity"/>
    <property type="evidence" value="ECO:0007669"/>
    <property type="project" value="UniProtKB-ARBA"/>
</dbReference>
<evidence type="ECO:0000256" key="7">
    <source>
        <dbReference type="RuleBase" id="RU000382"/>
    </source>
</evidence>
<accession>K9P4L7</accession>
<keyword evidence="4 6" id="KW-0663">Pyridoxal phosphate</keyword>
<dbReference type="KEGG" id="cgc:Cyagr_0479"/>
<keyword evidence="3" id="KW-0210">Decarboxylase</keyword>
<dbReference type="SUPFAM" id="SSF53383">
    <property type="entry name" value="PLP-dependent transferases"/>
    <property type="match status" value="1"/>
</dbReference>
<comment type="cofactor">
    <cofactor evidence="1 6 7">
        <name>pyridoxal 5'-phosphate</name>
        <dbReference type="ChEBI" id="CHEBI:597326"/>
    </cofactor>
</comment>
<organism evidence="8 9">
    <name type="scientific">Cyanobium gracile (strain ATCC 27147 / PCC 6307)</name>
    <dbReference type="NCBI Taxonomy" id="292564"/>
    <lineage>
        <taxon>Bacteria</taxon>
        <taxon>Bacillati</taxon>
        <taxon>Cyanobacteriota</taxon>
        <taxon>Cyanophyceae</taxon>
        <taxon>Synechococcales</taxon>
        <taxon>Prochlorococcaceae</taxon>
        <taxon>Cyanobium</taxon>
    </lineage>
</organism>
<sequence>MASVPPAPRPAPPPRECGSFVDPFQVDPALEAFLQQASSLLCRWLGQAGHGTPLPGLSVLPVVEPEAEGLGSDRLLADLQLVMEGAYNPNHPGALAHLDPPPLSASIVADLICAGLNNNLLAEELSPSLSRLERALCAWMAGHLGLPEGSGGVAASGGSLSNLMALVTARHHRGLATRGDAVVLCSEEAHVSLIKAVAVMGLPAEALVRLPVTAAGGLDPLALEERLARLDRAAIPVIAVVATSGTTVRGALDPLEPIAALCRRYGHWLHVDGAIGAIFAFSQRLRPLLGGLGLADSITVNPQKLLGITKTSSLLLLADPRHLQRAFGTGLPYMEPSWGGGHQGEAGLQGTRPGEILKLWLGLRQLGLDGMAALIDAAVRRRSELERRLRAVGGLTLCSGPLHLLAFRPEACDAAGAERWSAATRAALLGEQLMLSRPVYRGLHHLKAVLGNPHTGSEHLERLALVVQRSLAEVTDG</sequence>
<dbReference type="HOGENOM" id="CLU_011856_0_4_3"/>
<dbReference type="InterPro" id="IPR015424">
    <property type="entry name" value="PyrdxlP-dep_Trfase"/>
</dbReference>
<dbReference type="Pfam" id="PF00282">
    <property type="entry name" value="Pyridoxal_deC"/>
    <property type="match status" value="1"/>
</dbReference>
<comment type="similarity">
    <text evidence="2 7">Belongs to the group II decarboxylase family.</text>
</comment>
<evidence type="ECO:0000313" key="9">
    <source>
        <dbReference type="Proteomes" id="UP000010388"/>
    </source>
</evidence>
<evidence type="ECO:0000256" key="1">
    <source>
        <dbReference type="ARBA" id="ARBA00001933"/>
    </source>
</evidence>
<name>K9P4L7_CYAGP</name>
<dbReference type="Gene3D" id="3.40.640.10">
    <property type="entry name" value="Type I PLP-dependent aspartate aminotransferase-like (Major domain)"/>
    <property type="match status" value="1"/>
</dbReference>
<dbReference type="eggNOG" id="COG0076">
    <property type="taxonomic scope" value="Bacteria"/>
</dbReference>
<dbReference type="AlphaFoldDB" id="K9P4L7"/>
<dbReference type="Proteomes" id="UP000010388">
    <property type="component" value="Chromosome"/>
</dbReference>
<dbReference type="STRING" id="292564.Cyagr_0479"/>
<dbReference type="PATRIC" id="fig|292564.3.peg.438"/>
<protein>
    <submittedName>
        <fullName evidence="8">PLP-dependent enzyme, glutamate decarboxylase</fullName>
    </submittedName>
</protein>